<dbReference type="AlphaFoldDB" id="A0A1W6ML30"/>
<evidence type="ECO:0000313" key="11">
    <source>
        <dbReference type="Proteomes" id="UP000193431"/>
    </source>
</evidence>
<comment type="subunit">
    <text evidence="9">Forms a complex with TatC.</text>
</comment>
<keyword evidence="4 9" id="KW-0812">Transmembrane</keyword>
<evidence type="ECO:0000256" key="9">
    <source>
        <dbReference type="HAMAP-Rule" id="MF_00236"/>
    </source>
</evidence>
<evidence type="ECO:0000256" key="5">
    <source>
        <dbReference type="ARBA" id="ARBA00022927"/>
    </source>
</evidence>
<dbReference type="GO" id="GO:0043953">
    <property type="term" value="P:protein transport by the Tat complex"/>
    <property type="evidence" value="ECO:0007669"/>
    <property type="project" value="UniProtKB-UniRule"/>
</dbReference>
<dbReference type="InterPro" id="IPR003369">
    <property type="entry name" value="TatA/B/E"/>
</dbReference>
<feature type="transmembrane region" description="Helical" evidence="9">
    <location>
        <begin position="6"/>
        <end position="26"/>
    </location>
</feature>
<accession>A0A1W6ML30</accession>
<dbReference type="STRING" id="331648.BST97_10155"/>
<dbReference type="Pfam" id="PF02416">
    <property type="entry name" value="TatA_B_E"/>
    <property type="match status" value="1"/>
</dbReference>
<organism evidence="10 11">
    <name type="scientific">Nonlabens spongiae</name>
    <dbReference type="NCBI Taxonomy" id="331648"/>
    <lineage>
        <taxon>Bacteria</taxon>
        <taxon>Pseudomonadati</taxon>
        <taxon>Bacteroidota</taxon>
        <taxon>Flavobacteriia</taxon>
        <taxon>Flavobacteriales</taxon>
        <taxon>Flavobacteriaceae</taxon>
        <taxon>Nonlabens</taxon>
    </lineage>
</organism>
<dbReference type="OrthoDB" id="9812812at2"/>
<name>A0A1W6ML30_9FLAO</name>
<evidence type="ECO:0000256" key="3">
    <source>
        <dbReference type="ARBA" id="ARBA00022475"/>
    </source>
</evidence>
<dbReference type="HAMAP" id="MF_00236">
    <property type="entry name" value="TatA_E"/>
    <property type="match status" value="1"/>
</dbReference>
<comment type="subcellular location">
    <subcellularLocation>
        <location evidence="1 9">Cell membrane</location>
        <topology evidence="1 9">Single-pass membrane protein</topology>
    </subcellularLocation>
</comment>
<sequence length="62" mass="6822">MYANYILAVPGVWSIILIVVVVLLLFGGKKIPELMRGLGGGIKEFKDATKEDSDKSNKKVEE</sequence>
<keyword evidence="2 9" id="KW-0813">Transport</keyword>
<comment type="function">
    <text evidence="9">Part of the twin-arginine translocation (Tat) system that transports large folded proteins containing a characteristic twin-arginine motif in their signal peptide across membranes. TatA could form the protein-conducting channel of the Tat system.</text>
</comment>
<evidence type="ECO:0000256" key="2">
    <source>
        <dbReference type="ARBA" id="ARBA00022448"/>
    </source>
</evidence>
<evidence type="ECO:0000256" key="7">
    <source>
        <dbReference type="ARBA" id="ARBA00023010"/>
    </source>
</evidence>
<dbReference type="PANTHER" id="PTHR42982">
    <property type="entry name" value="SEC-INDEPENDENT PROTEIN TRANSLOCASE PROTEIN TATA"/>
    <property type="match status" value="1"/>
</dbReference>
<reference evidence="10 11" key="1">
    <citation type="submission" date="2016-11" db="EMBL/GenBank/DDBJ databases">
        <title>Trade-off between light-utilization and light-protection in marine flavobacteria.</title>
        <authorList>
            <person name="Kumagai Y."/>
        </authorList>
    </citation>
    <scope>NUCLEOTIDE SEQUENCE [LARGE SCALE GENOMIC DNA]</scope>
    <source>
        <strain evidence="10 11">JCM 13191</strain>
    </source>
</reference>
<keyword evidence="3 9" id="KW-1003">Cell membrane</keyword>
<comment type="similarity">
    <text evidence="9">Belongs to the TatA/E family.</text>
</comment>
<dbReference type="GO" id="GO:0033281">
    <property type="term" value="C:TAT protein transport complex"/>
    <property type="evidence" value="ECO:0007669"/>
    <property type="project" value="UniProtKB-UniRule"/>
</dbReference>
<dbReference type="Proteomes" id="UP000193431">
    <property type="component" value="Chromosome"/>
</dbReference>
<dbReference type="Gene3D" id="1.20.5.3310">
    <property type="match status" value="1"/>
</dbReference>
<keyword evidence="7 9" id="KW-0811">Translocation</keyword>
<protein>
    <recommendedName>
        <fullName evidence="9">Sec-independent protein translocase protein TatA</fullName>
    </recommendedName>
</protein>
<evidence type="ECO:0000256" key="6">
    <source>
        <dbReference type="ARBA" id="ARBA00022989"/>
    </source>
</evidence>
<dbReference type="NCBIfam" id="TIGR01411">
    <property type="entry name" value="tatAE"/>
    <property type="match status" value="1"/>
</dbReference>
<evidence type="ECO:0000256" key="4">
    <source>
        <dbReference type="ARBA" id="ARBA00022692"/>
    </source>
</evidence>
<dbReference type="InterPro" id="IPR006312">
    <property type="entry name" value="TatA/E"/>
</dbReference>
<keyword evidence="11" id="KW-1185">Reference proteome</keyword>
<evidence type="ECO:0000256" key="1">
    <source>
        <dbReference type="ARBA" id="ARBA00004162"/>
    </source>
</evidence>
<dbReference type="GO" id="GO:0008320">
    <property type="term" value="F:protein transmembrane transporter activity"/>
    <property type="evidence" value="ECO:0007669"/>
    <property type="project" value="UniProtKB-UniRule"/>
</dbReference>
<proteinExistence type="inferred from homology"/>
<gene>
    <name evidence="9" type="primary">tatA</name>
    <name evidence="10" type="ORF">BST97_10155</name>
</gene>
<dbReference type="RefSeq" id="WP_085767123.1">
    <property type="nucleotide sequence ID" value="NZ_CP019344.1"/>
</dbReference>
<evidence type="ECO:0000256" key="8">
    <source>
        <dbReference type="ARBA" id="ARBA00023136"/>
    </source>
</evidence>
<keyword evidence="6 9" id="KW-1133">Transmembrane helix</keyword>
<dbReference type="PANTHER" id="PTHR42982:SF1">
    <property type="entry name" value="SEC-INDEPENDENT PROTEIN TRANSLOCASE PROTEIN TATA"/>
    <property type="match status" value="1"/>
</dbReference>
<dbReference type="EMBL" id="CP019344">
    <property type="protein sequence ID" value="ARN78321.1"/>
    <property type="molecule type" value="Genomic_DNA"/>
</dbReference>
<keyword evidence="8 9" id="KW-0472">Membrane</keyword>
<evidence type="ECO:0000313" key="10">
    <source>
        <dbReference type="EMBL" id="ARN78321.1"/>
    </source>
</evidence>
<keyword evidence="5 9" id="KW-0653">Protein transport</keyword>